<proteinExistence type="predicted"/>
<feature type="transmembrane region" description="Helical" evidence="1">
    <location>
        <begin position="48"/>
        <end position="72"/>
    </location>
</feature>
<reference evidence="3" key="1">
    <citation type="journal article" date="2018" name="PeerJ">
        <title>Mitogenomics of Perumytilus purpuratus (Bivalvia: Mytilidae) and its implications for doubly uniparental inheritance of mitochondria.</title>
        <authorList>
            <person name="Smietanka B."/>
            <person name="Lubosny M."/>
            <person name="Przylucka A."/>
            <person name="Gerard K."/>
            <person name="Burzynski A."/>
        </authorList>
    </citation>
    <scope>NUCLEOTIDE SEQUENCE</scope>
    <source>
        <strain evidence="3">F-north</strain>
    </source>
</reference>
<keyword evidence="2" id="KW-0732">Signal</keyword>
<organism evidence="3">
    <name type="scientific">Perumytilus purpuratus</name>
    <name type="common">Mussel</name>
    <name type="synonym">Brachidontes purpuratus</name>
    <dbReference type="NCBI Taxonomy" id="390823"/>
    <lineage>
        <taxon>Eukaryota</taxon>
        <taxon>Metazoa</taxon>
        <taxon>Spiralia</taxon>
        <taxon>Lophotrochozoa</taxon>
        <taxon>Mollusca</taxon>
        <taxon>Bivalvia</taxon>
        <taxon>Autobranchia</taxon>
        <taxon>Pteriomorphia</taxon>
        <taxon>Mytilida</taxon>
        <taxon>Mytiloidea</taxon>
        <taxon>Mytilidae</taxon>
        <taxon>Brachidontinae</taxon>
        <taxon>Perumytilus</taxon>
    </lineage>
</organism>
<feature type="transmembrane region" description="Helical" evidence="1">
    <location>
        <begin position="84"/>
        <end position="103"/>
    </location>
</feature>
<feature type="chain" id="PRO_5016996655" evidence="2">
    <location>
        <begin position="21"/>
        <end position="154"/>
    </location>
</feature>
<accession>A0A346KL19</accession>
<keyword evidence="1" id="KW-1133">Transmembrane helix</keyword>
<evidence type="ECO:0000256" key="1">
    <source>
        <dbReference type="SAM" id="Phobius"/>
    </source>
</evidence>
<feature type="signal peptide" evidence="2">
    <location>
        <begin position="1"/>
        <end position="20"/>
    </location>
</feature>
<dbReference type="EMBL" id="MH330332">
    <property type="protein sequence ID" value="AXP84537.1"/>
    <property type="molecule type" value="Genomic_DNA"/>
</dbReference>
<feature type="transmembrane region" description="Helical" evidence="1">
    <location>
        <begin position="24"/>
        <end position="42"/>
    </location>
</feature>
<evidence type="ECO:0000256" key="2">
    <source>
        <dbReference type="SAM" id="SignalP"/>
    </source>
</evidence>
<name>A0A346KL19_PERPP</name>
<dbReference type="AlphaFoldDB" id="A0A346KL19"/>
<gene>
    <name evidence="3" type="primary">ND6</name>
</gene>
<keyword evidence="1" id="KW-0812">Transmembrane</keyword>
<keyword evidence="1" id="KW-0472">Membrane</keyword>
<sequence length="154" mass="17441">MLVFVCMMVASMVMCGSMLASEPFTLGVSLVFCALMVCMIISKVSSSLLAFLIFMSYVGGVMILFLYVLSVHPNQIHAINMNKIFFVLSFMVVFIISLCWFNEMFFDSISLGNFSFVSMSMFSFLYLFMAVILLYALLVVCYLCMKKRSPLRSI</sequence>
<evidence type="ECO:0000313" key="3">
    <source>
        <dbReference type="EMBL" id="AXP84537.1"/>
    </source>
</evidence>
<geneLocation type="mitochondrion" evidence="3"/>
<keyword evidence="3" id="KW-0496">Mitochondrion</keyword>
<protein>
    <submittedName>
        <fullName evidence="3">NADH dehydrogenase subunit 6</fullName>
    </submittedName>
</protein>
<feature type="transmembrane region" description="Helical" evidence="1">
    <location>
        <begin position="123"/>
        <end position="145"/>
    </location>
</feature>